<dbReference type="GO" id="GO:0005634">
    <property type="term" value="C:nucleus"/>
    <property type="evidence" value="ECO:0007669"/>
    <property type="project" value="TreeGrafter"/>
</dbReference>
<dbReference type="AlphaFoldDB" id="A0A507QZC5"/>
<protein>
    <recommendedName>
        <fullName evidence="4">CCCH zinc finger domain protein</fullName>
    </recommendedName>
</protein>
<dbReference type="Proteomes" id="UP000319663">
    <property type="component" value="Unassembled WGS sequence"/>
</dbReference>
<keyword evidence="3" id="KW-1185">Reference proteome</keyword>
<sequence length="463" mass="49042">MSIPANRRLVRQIASVFSLVEDLQADHNHQTTEDIKTDLTPGKGRPEWIFSAYGPGRNAPRQLFGGPQRERSFEEMRLRHYEAVSMGNANQAIQEAEDLYAQSLRQMDTILGDLNGAVKYVLDGANEHPNRIDIAEGKTGPQGPSDFGRPATFGQASQAPAFGQPSALGGGSSAFGKPSGFGQPSTFGQPSALGQGPSFGQPSTLGQTSAFGRPSGLGGQPVFGKPAFGQPAFGQPTFSQPGFGQPAFGQPSAPGTSAFGKPSVASPFGQPSTTGFGQPAQQATGPFGQPSQQTQQISNPFGQPPVAVAPFGAPAQQPTPFGQPATISAGFGQQPVPVTAAPTGPPPLIKVEDPNQLNPIPQLTGQTLRDPASNKLSAWKGQPVKYINNAPCYLHPQDGKTYVRIFFPGGPPDQASLRDAHGKDKDYTPEVTEQYQFFLKNGFFKDGIIPSVAPKREWVSFDF</sequence>
<reference evidence="2 3" key="1">
    <citation type="submission" date="2019-06" db="EMBL/GenBank/DDBJ databases">
        <title>Wine fermentation using esterase from Monascus purpureus.</title>
        <authorList>
            <person name="Geng C."/>
            <person name="Zhang Y."/>
        </authorList>
    </citation>
    <scope>NUCLEOTIDE SEQUENCE [LARGE SCALE GENOMIC DNA]</scope>
    <source>
        <strain evidence="2">HQ1</strain>
    </source>
</reference>
<accession>A0A507QZC5</accession>
<evidence type="ECO:0000313" key="3">
    <source>
        <dbReference type="Proteomes" id="UP000319663"/>
    </source>
</evidence>
<evidence type="ECO:0000313" key="2">
    <source>
        <dbReference type="EMBL" id="TQB73293.1"/>
    </source>
</evidence>
<feature type="compositionally biased region" description="Polar residues" evidence="1">
    <location>
        <begin position="269"/>
        <end position="301"/>
    </location>
</feature>
<dbReference type="STRING" id="5098.A0A507QZC5"/>
<feature type="compositionally biased region" description="Low complexity" evidence="1">
    <location>
        <begin position="304"/>
        <end position="318"/>
    </location>
</feature>
<gene>
    <name evidence="2" type="ORF">MPDQ_006038</name>
</gene>
<dbReference type="EMBL" id="VIFY01000048">
    <property type="protein sequence ID" value="TQB73293.1"/>
    <property type="molecule type" value="Genomic_DNA"/>
</dbReference>
<dbReference type="CDD" id="cd23954">
    <property type="entry name" value="AMO1_CTD"/>
    <property type="match status" value="1"/>
</dbReference>
<dbReference type="PANTHER" id="PTHR21099">
    <property type="entry name" value="RAD201"/>
    <property type="match status" value="1"/>
</dbReference>
<evidence type="ECO:0000256" key="1">
    <source>
        <dbReference type="SAM" id="MobiDB-lite"/>
    </source>
</evidence>
<feature type="region of interest" description="Disordered" evidence="1">
    <location>
        <begin position="135"/>
        <end position="352"/>
    </location>
</feature>
<dbReference type="PANTHER" id="PTHR21099:SF2">
    <property type="entry name" value="SI:CH211-113E8.11"/>
    <property type="match status" value="1"/>
</dbReference>
<organism evidence="2 3">
    <name type="scientific">Monascus purpureus</name>
    <name type="common">Red mold</name>
    <name type="synonym">Monascus anka</name>
    <dbReference type="NCBI Taxonomy" id="5098"/>
    <lineage>
        <taxon>Eukaryota</taxon>
        <taxon>Fungi</taxon>
        <taxon>Dikarya</taxon>
        <taxon>Ascomycota</taxon>
        <taxon>Pezizomycotina</taxon>
        <taxon>Eurotiomycetes</taxon>
        <taxon>Eurotiomycetidae</taxon>
        <taxon>Eurotiales</taxon>
        <taxon>Aspergillaceae</taxon>
        <taxon>Monascus</taxon>
    </lineage>
</organism>
<evidence type="ECO:0008006" key="4">
    <source>
        <dbReference type="Google" id="ProtNLM"/>
    </source>
</evidence>
<comment type="caution">
    <text evidence="2">The sequence shown here is derived from an EMBL/GenBank/DDBJ whole genome shotgun (WGS) entry which is preliminary data.</text>
</comment>
<feature type="compositionally biased region" description="Polar residues" evidence="1">
    <location>
        <begin position="198"/>
        <end position="210"/>
    </location>
</feature>
<proteinExistence type="predicted"/>
<name>A0A507QZC5_MONPU</name>